<evidence type="ECO:0000313" key="2">
    <source>
        <dbReference type="Proteomes" id="UP001054945"/>
    </source>
</evidence>
<dbReference type="PANTHER" id="PTHR47705:SF1">
    <property type="entry name" value="PNP_UDP_1 DOMAIN-CONTAINING PROTEIN"/>
    <property type="match status" value="1"/>
</dbReference>
<keyword evidence="2" id="KW-1185">Reference proteome</keyword>
<sequence length="92" mass="10100">MPVLHFGAVGSGKILMQDDTKRLAFADHHGIMSFDTGFGSVVESIFGNRKDDYVFIRGISDYKDGTKKKDWQPYAALAAASVMKAIICNLDV</sequence>
<dbReference type="PANTHER" id="PTHR47705">
    <property type="entry name" value="AGAP000321-PA"/>
    <property type="match status" value="1"/>
</dbReference>
<dbReference type="EMBL" id="BPLR01014278">
    <property type="protein sequence ID" value="GIY67728.1"/>
    <property type="molecule type" value="Genomic_DNA"/>
</dbReference>
<dbReference type="SUPFAM" id="SSF53167">
    <property type="entry name" value="Purine and uridine phosphorylases"/>
    <property type="match status" value="1"/>
</dbReference>
<dbReference type="Gene3D" id="3.40.50.1580">
    <property type="entry name" value="Nucleoside phosphorylase domain"/>
    <property type="match status" value="1"/>
</dbReference>
<comment type="caution">
    <text evidence="1">The sequence shown here is derived from an EMBL/GenBank/DDBJ whole genome shotgun (WGS) entry which is preliminary data.</text>
</comment>
<protein>
    <submittedName>
        <fullName evidence="1">Uncharacterized protein</fullName>
    </submittedName>
</protein>
<dbReference type="AlphaFoldDB" id="A0AAV4VDT9"/>
<proteinExistence type="predicted"/>
<accession>A0AAV4VDT9</accession>
<dbReference type="InterPro" id="IPR035994">
    <property type="entry name" value="Nucleoside_phosphorylase_sf"/>
</dbReference>
<organism evidence="1 2">
    <name type="scientific">Caerostris extrusa</name>
    <name type="common">Bark spider</name>
    <name type="synonym">Caerostris bankana</name>
    <dbReference type="NCBI Taxonomy" id="172846"/>
    <lineage>
        <taxon>Eukaryota</taxon>
        <taxon>Metazoa</taxon>
        <taxon>Ecdysozoa</taxon>
        <taxon>Arthropoda</taxon>
        <taxon>Chelicerata</taxon>
        <taxon>Arachnida</taxon>
        <taxon>Araneae</taxon>
        <taxon>Araneomorphae</taxon>
        <taxon>Entelegynae</taxon>
        <taxon>Araneoidea</taxon>
        <taxon>Araneidae</taxon>
        <taxon>Caerostris</taxon>
    </lineage>
</organism>
<evidence type="ECO:0000313" key="1">
    <source>
        <dbReference type="EMBL" id="GIY67728.1"/>
    </source>
</evidence>
<dbReference type="GO" id="GO:0009116">
    <property type="term" value="P:nucleoside metabolic process"/>
    <property type="evidence" value="ECO:0007669"/>
    <property type="project" value="InterPro"/>
</dbReference>
<gene>
    <name evidence="1" type="primary">AVEN_41811_1</name>
    <name evidence="1" type="ORF">CEXT_81381</name>
</gene>
<dbReference type="GO" id="GO:0003824">
    <property type="term" value="F:catalytic activity"/>
    <property type="evidence" value="ECO:0007669"/>
    <property type="project" value="InterPro"/>
</dbReference>
<reference evidence="1 2" key="1">
    <citation type="submission" date="2021-06" db="EMBL/GenBank/DDBJ databases">
        <title>Caerostris extrusa draft genome.</title>
        <authorList>
            <person name="Kono N."/>
            <person name="Arakawa K."/>
        </authorList>
    </citation>
    <scope>NUCLEOTIDE SEQUENCE [LARGE SCALE GENOMIC DNA]</scope>
</reference>
<name>A0AAV4VDT9_CAEEX</name>
<dbReference type="Proteomes" id="UP001054945">
    <property type="component" value="Unassembled WGS sequence"/>
</dbReference>